<reference evidence="1" key="1">
    <citation type="submission" date="2025-08" db="UniProtKB">
        <authorList>
            <consortium name="Ensembl"/>
        </authorList>
    </citation>
    <scope>IDENTIFICATION</scope>
</reference>
<organism evidence="1 2">
    <name type="scientific">Sinocyclocheilus anshuiensis</name>
    <dbReference type="NCBI Taxonomy" id="1608454"/>
    <lineage>
        <taxon>Eukaryota</taxon>
        <taxon>Metazoa</taxon>
        <taxon>Chordata</taxon>
        <taxon>Craniata</taxon>
        <taxon>Vertebrata</taxon>
        <taxon>Euteleostomi</taxon>
        <taxon>Actinopterygii</taxon>
        <taxon>Neopterygii</taxon>
        <taxon>Teleostei</taxon>
        <taxon>Ostariophysi</taxon>
        <taxon>Cypriniformes</taxon>
        <taxon>Cyprinidae</taxon>
        <taxon>Cyprininae</taxon>
        <taxon>Sinocyclocheilus</taxon>
    </lineage>
</organism>
<evidence type="ECO:0008006" key="3">
    <source>
        <dbReference type="Google" id="ProtNLM"/>
    </source>
</evidence>
<dbReference type="Proteomes" id="UP000472260">
    <property type="component" value="Unassembled WGS sequence"/>
</dbReference>
<dbReference type="Ensembl" id="ENSSANT00000035987.1">
    <property type="protein sequence ID" value="ENSSANP00000033791.1"/>
    <property type="gene ID" value="ENSSANG00000017221.1"/>
</dbReference>
<dbReference type="SUPFAM" id="SSF54001">
    <property type="entry name" value="Cysteine proteinases"/>
    <property type="match status" value="1"/>
</dbReference>
<evidence type="ECO:0000313" key="1">
    <source>
        <dbReference type="Ensembl" id="ENSSANP00000033791.1"/>
    </source>
</evidence>
<sequence length="38" mass="4336">MFSSVKAFEGQHYSTLKRQCLQSGRLFEDPLFPAVDDS</sequence>
<accession>A0A671MT99</accession>
<keyword evidence="2" id="KW-1185">Reference proteome</keyword>
<dbReference type="AlphaFoldDB" id="A0A671MT99"/>
<dbReference type="InterPro" id="IPR038765">
    <property type="entry name" value="Papain-like_cys_pep_sf"/>
</dbReference>
<protein>
    <recommendedName>
        <fullName evidence="3">Calpain catalytic domain-containing protein</fullName>
    </recommendedName>
</protein>
<name>A0A671MT99_9TELE</name>
<evidence type="ECO:0000313" key="2">
    <source>
        <dbReference type="Proteomes" id="UP000472260"/>
    </source>
</evidence>
<proteinExistence type="predicted"/>
<reference evidence="1" key="2">
    <citation type="submission" date="2025-09" db="UniProtKB">
        <authorList>
            <consortium name="Ensembl"/>
        </authorList>
    </citation>
    <scope>IDENTIFICATION</scope>
</reference>